<dbReference type="Gene3D" id="3.30.70.1450">
    <property type="entry name" value="Regulator of K+ conductance, C-terminal domain"/>
    <property type="match status" value="2"/>
</dbReference>
<keyword evidence="6" id="KW-0406">Ion transport</keyword>
<dbReference type="NCBIfam" id="NF007031">
    <property type="entry name" value="PRK09496.1-2"/>
    <property type="match status" value="1"/>
</dbReference>
<dbReference type="OrthoDB" id="9775180at2"/>
<dbReference type="KEGG" id="mec:Q7C_2568"/>
<dbReference type="RefSeq" id="WP_014705107.1">
    <property type="nucleotide sequence ID" value="NC_017856.1"/>
</dbReference>
<evidence type="ECO:0000259" key="7">
    <source>
        <dbReference type="PROSITE" id="PS51201"/>
    </source>
</evidence>
<dbReference type="GO" id="GO:0005886">
    <property type="term" value="C:plasma membrane"/>
    <property type="evidence" value="ECO:0007669"/>
    <property type="project" value="InterPro"/>
</dbReference>
<keyword evidence="3" id="KW-0633">Potassium transport</keyword>
<evidence type="ECO:0000256" key="1">
    <source>
        <dbReference type="ARBA" id="ARBA00017378"/>
    </source>
</evidence>
<accession>I1YL96</accession>
<protein>
    <recommendedName>
        <fullName evidence="1">Trk system potassium uptake protein TrkA</fullName>
    </recommendedName>
</protein>
<dbReference type="SUPFAM" id="SSF116726">
    <property type="entry name" value="TrkA C-terminal domain-like"/>
    <property type="match status" value="2"/>
</dbReference>
<dbReference type="PROSITE" id="PS51202">
    <property type="entry name" value="RCK_C"/>
    <property type="match status" value="2"/>
</dbReference>
<proteinExistence type="predicted"/>
<gene>
    <name evidence="9" type="ordered locus">Q7C_2568</name>
</gene>
<feature type="domain" description="RCK N-terminal" evidence="7">
    <location>
        <begin position="1"/>
        <end position="122"/>
    </location>
</feature>
<feature type="domain" description="RCK N-terminal" evidence="7">
    <location>
        <begin position="231"/>
        <end position="347"/>
    </location>
</feature>
<evidence type="ECO:0000313" key="10">
    <source>
        <dbReference type="Proteomes" id="UP000009145"/>
    </source>
</evidence>
<dbReference type="SUPFAM" id="SSF51735">
    <property type="entry name" value="NAD(P)-binding Rossmann-fold domains"/>
    <property type="match status" value="2"/>
</dbReference>
<evidence type="ECO:0000313" key="9">
    <source>
        <dbReference type="EMBL" id="AFJ03689.1"/>
    </source>
</evidence>
<dbReference type="PRINTS" id="PR00335">
    <property type="entry name" value="KUPTAKETRKA"/>
</dbReference>
<keyword evidence="4" id="KW-0630">Potassium</keyword>
<feature type="domain" description="RCK C-terminal" evidence="8">
    <location>
        <begin position="367"/>
        <end position="452"/>
    </location>
</feature>
<dbReference type="AlphaFoldDB" id="I1YL96"/>
<dbReference type="EMBL" id="CP003380">
    <property type="protein sequence ID" value="AFJ03689.1"/>
    <property type="molecule type" value="Genomic_DNA"/>
</dbReference>
<dbReference type="eggNOG" id="COG0569">
    <property type="taxonomic scope" value="Bacteria"/>
</dbReference>
<dbReference type="PANTHER" id="PTHR43833">
    <property type="entry name" value="POTASSIUM CHANNEL PROTEIN 2-RELATED-RELATED"/>
    <property type="match status" value="1"/>
</dbReference>
<dbReference type="FunFam" id="3.40.50.720:FF:000042">
    <property type="entry name" value="Trk system potassium transporter TrkA"/>
    <property type="match status" value="1"/>
</dbReference>
<dbReference type="STRING" id="754477.Q7C_2568"/>
<dbReference type="InterPro" id="IPR006036">
    <property type="entry name" value="K_uptake_TrkA"/>
</dbReference>
<dbReference type="PATRIC" id="fig|754477.3.peg.2522"/>
<dbReference type="NCBIfam" id="NF007030">
    <property type="entry name" value="PRK09496.1-1"/>
    <property type="match status" value="1"/>
</dbReference>
<sequence>MKIVILGAGQVGSNTAEKLASEGNDITVVDTNTSLLEHLQDRLDIRTVTGHAAYPETLERAGLRGADLLVAVTQNDEVNMIACQVAKTLFQTKKRIARIRSTPYLQTRLGGENGIFSIDVIISPEKLVTDYLFDLISQPEVTESLAFFDGMAQLVAVRVDDKSEMSGKPVKHLLSILPEVSLRVAAIFRSDKLLPDAGNSMLLSNDEIFFLAKREDITPAIKVFRPDYQPYQQIIIGGGGNIGRQLAEKLQNNLSVKVIEQNPEQASQLAKDLPDCTVLQGDTGDAELLKNEHIEESDVFCAVTNDDEANILSAMLAKRMKARKVFSIISKASHVDLIRETKIDIAISPAQITIGSLLTHIRKGDVVMVHSLRQGAAEAMEIIAHGDKKTSRVVGRQISEIPLPESSTVAAILRDDDILFPAPQDRIDSGDHLVIFTANRKDVQAVEKLFHVDFPEKTD</sequence>
<dbReference type="InterPro" id="IPR050721">
    <property type="entry name" value="Trk_Ktr_HKT_K-transport"/>
</dbReference>
<dbReference type="HOGENOM" id="CLU_046525_0_2_6"/>
<dbReference type="PANTHER" id="PTHR43833:SF5">
    <property type="entry name" value="TRK SYSTEM POTASSIUM UPTAKE PROTEIN TRKA"/>
    <property type="match status" value="1"/>
</dbReference>
<organism evidence="9 10">
    <name type="scientific">Methylophaga frappieri (strain ATCC BAA-2434 / DSM 25690 / JAM7)</name>
    <dbReference type="NCBI Taxonomy" id="754477"/>
    <lineage>
        <taxon>Bacteria</taxon>
        <taxon>Pseudomonadati</taxon>
        <taxon>Pseudomonadota</taxon>
        <taxon>Gammaproteobacteria</taxon>
        <taxon>Thiotrichales</taxon>
        <taxon>Piscirickettsiaceae</taxon>
        <taxon>Methylophaga</taxon>
    </lineage>
</organism>
<dbReference type="NCBIfam" id="NF007032">
    <property type="entry name" value="PRK09496.1-4"/>
    <property type="match status" value="1"/>
</dbReference>
<dbReference type="GO" id="GO:0015079">
    <property type="term" value="F:potassium ion transmembrane transporter activity"/>
    <property type="evidence" value="ECO:0007669"/>
    <property type="project" value="InterPro"/>
</dbReference>
<evidence type="ECO:0000256" key="5">
    <source>
        <dbReference type="ARBA" id="ARBA00023027"/>
    </source>
</evidence>
<dbReference type="PROSITE" id="PS51201">
    <property type="entry name" value="RCK_N"/>
    <property type="match status" value="2"/>
</dbReference>
<keyword evidence="10" id="KW-1185">Reference proteome</keyword>
<evidence type="ECO:0000256" key="4">
    <source>
        <dbReference type="ARBA" id="ARBA00022958"/>
    </source>
</evidence>
<evidence type="ECO:0000256" key="3">
    <source>
        <dbReference type="ARBA" id="ARBA00022538"/>
    </source>
</evidence>
<feature type="domain" description="RCK C-terminal" evidence="8">
    <location>
        <begin position="140"/>
        <end position="227"/>
    </location>
</feature>
<evidence type="ECO:0000256" key="2">
    <source>
        <dbReference type="ARBA" id="ARBA00022448"/>
    </source>
</evidence>
<keyword evidence="5" id="KW-0520">NAD</keyword>
<dbReference type="Proteomes" id="UP000009145">
    <property type="component" value="Chromosome"/>
</dbReference>
<name>I1YL96_METFJ</name>
<reference evidence="9 10" key="1">
    <citation type="journal article" date="2012" name="J. Bacteriol.">
        <title>Complete genome sequences of Methylophaga sp. strain JAM1 and Methylophaga sp. strain JAM7.</title>
        <authorList>
            <person name="Villeneuve C."/>
            <person name="Martineau C."/>
            <person name="Mauffrey F."/>
            <person name="Villemur R."/>
        </authorList>
    </citation>
    <scope>NUCLEOTIDE SEQUENCE [LARGE SCALE GENOMIC DNA]</scope>
    <source>
        <strain evidence="9 10">JAM7</strain>
    </source>
</reference>
<dbReference type="Pfam" id="PF02080">
    <property type="entry name" value="TrkA_C"/>
    <property type="match status" value="2"/>
</dbReference>
<dbReference type="Gene3D" id="3.40.50.720">
    <property type="entry name" value="NAD(P)-binding Rossmann-like Domain"/>
    <property type="match status" value="2"/>
</dbReference>
<dbReference type="InterPro" id="IPR036291">
    <property type="entry name" value="NAD(P)-bd_dom_sf"/>
</dbReference>
<dbReference type="InterPro" id="IPR006037">
    <property type="entry name" value="RCK_C"/>
</dbReference>
<keyword evidence="2" id="KW-0813">Transport</keyword>
<dbReference type="InterPro" id="IPR036721">
    <property type="entry name" value="RCK_C_sf"/>
</dbReference>
<dbReference type="NCBIfam" id="NF007039">
    <property type="entry name" value="PRK09496.3-2"/>
    <property type="match status" value="1"/>
</dbReference>
<dbReference type="Pfam" id="PF02254">
    <property type="entry name" value="TrkA_N"/>
    <property type="match status" value="2"/>
</dbReference>
<evidence type="ECO:0000259" key="8">
    <source>
        <dbReference type="PROSITE" id="PS51202"/>
    </source>
</evidence>
<evidence type="ECO:0000256" key="6">
    <source>
        <dbReference type="ARBA" id="ARBA00023065"/>
    </source>
</evidence>
<dbReference type="InterPro" id="IPR003148">
    <property type="entry name" value="RCK_N"/>
</dbReference>